<dbReference type="PANTHER" id="PTHR43289">
    <property type="entry name" value="MITOGEN-ACTIVATED PROTEIN KINASE KINASE KINASE 20-RELATED"/>
    <property type="match status" value="1"/>
</dbReference>
<evidence type="ECO:0000313" key="6">
    <source>
        <dbReference type="EMBL" id="AHC14381.1"/>
    </source>
</evidence>
<sequence length="541" mass="60429">MELNASSFQQSALTRNYRIEDEIKADSVAVTLRARPTDPGDGQGREVHIHLLHSHLEQDQVIVNSFLQEYRIFSQFDHPGIPKVMSLHQSPPAVVVEAGDWMPLSSAPPRDFASVLAYCRSLAGILEYAHSQGYVFRDLNPGNAAVRPDGTAVIPDGARGRVKDMLGLSSTTMISSAAEYLAPEVLYGDNCDPRSDLYSLGMIIKTLIAGEPGIPVPRWFADLTESLCGEITKRPRDAAGVLELMVAQSVPEPAPEIPCAYCLKDYPAELPLCPHCGRLPPQISRHEHPSEGEILVLKQLSEKEEVIAPFIRQLTALSGDPDFTPNILTGDIRMYSKEEQKKGIRLPAVITAGLTSRGVRQLIELLERRKRSELHLVRYPAAKRRRFKYGPILPEQLHPPPSPGMIQEAEKMLTMGTTPSPAAVESGPGELHMCILRILGNAAPEDWDSPTVRSKLDRIHHINEEIMKIDRILGEMNLGDLYTRIHSLNRRIARETDTREASRLIDEKTHLVESFRRFRQAEMQKTQLRREAARCQLEGNS</sequence>
<keyword evidence="1" id="KW-0808">Transferase</keyword>
<evidence type="ECO:0000256" key="2">
    <source>
        <dbReference type="ARBA" id="ARBA00022741"/>
    </source>
</evidence>
<organism evidence="6 7">
    <name type="scientific">Salinispira pacifica</name>
    <dbReference type="NCBI Taxonomy" id="1307761"/>
    <lineage>
        <taxon>Bacteria</taxon>
        <taxon>Pseudomonadati</taxon>
        <taxon>Spirochaetota</taxon>
        <taxon>Spirochaetia</taxon>
        <taxon>Spirochaetales</taxon>
        <taxon>Spirochaetaceae</taxon>
        <taxon>Salinispira</taxon>
    </lineage>
</organism>
<evidence type="ECO:0000313" key="7">
    <source>
        <dbReference type="Proteomes" id="UP000018680"/>
    </source>
</evidence>
<evidence type="ECO:0000256" key="3">
    <source>
        <dbReference type="ARBA" id="ARBA00022777"/>
    </source>
</evidence>
<dbReference type="RefSeq" id="WP_024267312.1">
    <property type="nucleotide sequence ID" value="NC_023035.1"/>
</dbReference>
<dbReference type="GO" id="GO:0004674">
    <property type="term" value="F:protein serine/threonine kinase activity"/>
    <property type="evidence" value="ECO:0007669"/>
    <property type="project" value="TreeGrafter"/>
</dbReference>
<dbReference type="Gene3D" id="1.10.510.10">
    <property type="entry name" value="Transferase(Phosphotransferase) domain 1"/>
    <property type="match status" value="1"/>
</dbReference>
<dbReference type="STRING" id="1307761.L21SP2_0961"/>
<dbReference type="Pfam" id="PF00069">
    <property type="entry name" value="Pkinase"/>
    <property type="match status" value="1"/>
</dbReference>
<gene>
    <name evidence="6" type="ORF">L21SP2_0961</name>
</gene>
<reference evidence="6 7" key="1">
    <citation type="journal article" date="2015" name="Stand. Genomic Sci.">
        <title>Complete genome sequence and description of Salinispira pacifica gen. nov., sp. nov., a novel spirochaete isolated form a hypersaline microbial mat.</title>
        <authorList>
            <person name="Ben Hania W."/>
            <person name="Joseph M."/>
            <person name="Schumann P."/>
            <person name="Bunk B."/>
            <person name="Fiebig A."/>
            <person name="Sproer C."/>
            <person name="Klenk H.P."/>
            <person name="Fardeau M.L."/>
            <person name="Spring S."/>
        </authorList>
    </citation>
    <scope>NUCLEOTIDE SEQUENCE [LARGE SCALE GENOMIC DNA]</scope>
    <source>
        <strain evidence="6 7">L21-RPul-D2</strain>
    </source>
</reference>
<dbReference type="Proteomes" id="UP000018680">
    <property type="component" value="Chromosome"/>
</dbReference>
<evidence type="ECO:0000259" key="5">
    <source>
        <dbReference type="PROSITE" id="PS50011"/>
    </source>
</evidence>
<keyword evidence="7" id="KW-1185">Reference proteome</keyword>
<dbReference type="HOGENOM" id="CLU_503336_0_0_12"/>
<dbReference type="InterPro" id="IPR011009">
    <property type="entry name" value="Kinase-like_dom_sf"/>
</dbReference>
<dbReference type="PROSITE" id="PS50011">
    <property type="entry name" value="PROTEIN_KINASE_DOM"/>
    <property type="match status" value="1"/>
</dbReference>
<dbReference type="SUPFAM" id="SSF56112">
    <property type="entry name" value="Protein kinase-like (PK-like)"/>
    <property type="match status" value="1"/>
</dbReference>
<dbReference type="AlphaFoldDB" id="V5WGT4"/>
<dbReference type="GO" id="GO:0005524">
    <property type="term" value="F:ATP binding"/>
    <property type="evidence" value="ECO:0007669"/>
    <property type="project" value="UniProtKB-KW"/>
</dbReference>
<dbReference type="KEGG" id="slr:L21SP2_0961"/>
<dbReference type="OrthoDB" id="258563at2"/>
<keyword evidence="2" id="KW-0547">Nucleotide-binding</keyword>
<keyword evidence="3" id="KW-0418">Kinase</keyword>
<dbReference type="eggNOG" id="COG0515">
    <property type="taxonomic scope" value="Bacteria"/>
</dbReference>
<keyword evidence="4" id="KW-0067">ATP-binding</keyword>
<proteinExistence type="predicted"/>
<evidence type="ECO:0000256" key="4">
    <source>
        <dbReference type="ARBA" id="ARBA00022840"/>
    </source>
</evidence>
<dbReference type="EMBL" id="CP006939">
    <property type="protein sequence ID" value="AHC14381.1"/>
    <property type="molecule type" value="Genomic_DNA"/>
</dbReference>
<name>V5WGT4_9SPIO</name>
<dbReference type="InterPro" id="IPR000719">
    <property type="entry name" value="Prot_kinase_dom"/>
</dbReference>
<protein>
    <recommendedName>
        <fullName evidence="5">Protein kinase domain-containing protein</fullName>
    </recommendedName>
</protein>
<feature type="domain" description="Protein kinase" evidence="5">
    <location>
        <begin position="17"/>
        <end position="323"/>
    </location>
</feature>
<evidence type="ECO:0000256" key="1">
    <source>
        <dbReference type="ARBA" id="ARBA00022679"/>
    </source>
</evidence>
<dbReference type="PANTHER" id="PTHR43289:SF6">
    <property type="entry name" value="SERINE_THREONINE-PROTEIN KINASE NEKL-3"/>
    <property type="match status" value="1"/>
</dbReference>
<accession>V5WGT4</accession>
<dbReference type="Gene3D" id="3.30.200.20">
    <property type="entry name" value="Phosphorylase Kinase, domain 1"/>
    <property type="match status" value="1"/>
</dbReference>
<dbReference type="SMART" id="SM00220">
    <property type="entry name" value="S_TKc"/>
    <property type="match status" value="1"/>
</dbReference>